<feature type="transmembrane region" description="Helical" evidence="2">
    <location>
        <begin position="365"/>
        <end position="395"/>
    </location>
</feature>
<organism evidence="3 4">
    <name type="scientific">Brevundimonas diminuta</name>
    <name type="common">Pseudomonas diminuta</name>
    <dbReference type="NCBI Taxonomy" id="293"/>
    <lineage>
        <taxon>Bacteria</taxon>
        <taxon>Pseudomonadati</taxon>
        <taxon>Pseudomonadota</taxon>
        <taxon>Alphaproteobacteria</taxon>
        <taxon>Caulobacterales</taxon>
        <taxon>Caulobacteraceae</taxon>
        <taxon>Brevundimonas</taxon>
    </lineage>
</organism>
<feature type="transmembrane region" description="Helical" evidence="2">
    <location>
        <begin position="331"/>
        <end position="353"/>
    </location>
</feature>
<evidence type="ECO:0000313" key="3">
    <source>
        <dbReference type="EMBL" id="SPU44228.1"/>
    </source>
</evidence>
<dbReference type="Proteomes" id="UP000250358">
    <property type="component" value="Unassembled WGS sequence"/>
</dbReference>
<feature type="compositionally biased region" description="Basic and acidic residues" evidence="1">
    <location>
        <begin position="12"/>
        <end position="37"/>
    </location>
</feature>
<name>A0A2X1AHA1_BREDI</name>
<evidence type="ECO:0008006" key="5">
    <source>
        <dbReference type="Google" id="ProtNLM"/>
    </source>
</evidence>
<protein>
    <recommendedName>
        <fullName evidence="5">Phage tail tape measure protein</fullName>
    </recommendedName>
</protein>
<keyword evidence="2" id="KW-0472">Membrane</keyword>
<reference evidence="3 4" key="1">
    <citation type="submission" date="2018-06" db="EMBL/GenBank/DDBJ databases">
        <authorList>
            <consortium name="Pathogen Informatics"/>
            <person name="Doyle S."/>
        </authorList>
    </citation>
    <scope>NUCLEOTIDE SEQUENCE [LARGE SCALE GENOMIC DNA]</scope>
    <source>
        <strain evidence="3 4">NCTC11165</strain>
    </source>
</reference>
<evidence type="ECO:0000256" key="2">
    <source>
        <dbReference type="SAM" id="Phobius"/>
    </source>
</evidence>
<evidence type="ECO:0000313" key="4">
    <source>
        <dbReference type="Proteomes" id="UP000250358"/>
    </source>
</evidence>
<dbReference type="AlphaFoldDB" id="A0A2X1AHA1"/>
<evidence type="ECO:0000256" key="1">
    <source>
        <dbReference type="SAM" id="MobiDB-lite"/>
    </source>
</evidence>
<feature type="region of interest" description="Disordered" evidence="1">
    <location>
        <begin position="460"/>
        <end position="496"/>
    </location>
</feature>
<dbReference type="RefSeq" id="WP_128115623.1">
    <property type="nucleotide sequence ID" value="NZ_UAQM01000011.1"/>
</dbReference>
<keyword evidence="2" id="KW-0812">Transmembrane</keyword>
<dbReference type="EMBL" id="UAQM01000011">
    <property type="protein sequence ID" value="SPU44228.1"/>
    <property type="molecule type" value="Genomic_DNA"/>
</dbReference>
<gene>
    <name evidence="3" type="ORF">NCTC11165_01630</name>
</gene>
<proteinExistence type="predicted"/>
<keyword evidence="2" id="KW-1133">Transmembrane helix</keyword>
<accession>A0A2X1AHA1</accession>
<feature type="region of interest" description="Disordered" evidence="1">
    <location>
        <begin position="1"/>
        <end position="37"/>
    </location>
</feature>
<sequence>MEEILRGTSRATTDKLKSDLARAERETKAEMKKVEDAARHAQAELKRAFSDAGHSEFERSMRIIRNASDYTEDEVRAAAERVAKDLKGRYRDLGSDIGRTFAGISRSAQLAFAAITAYSLKLAADAEEIEASFDMAFATGARGARTFSEALADASGRDAVALREQMTKLQLVLTGTGVAAETATKMVEALAARGVDAGAMFNVSDAEALQKIVSGLTGETEPLKAFGVVINQAAVEAELLRLGFKGNASEADEAAKSIARANLIIEKLGVAEGRAASEADSATGKTRAMTAEFNKAARSLGQELLPAMTQVFGAATNVLKAFNDLPGGVQVAGLALLGLVAAGGPIAGVLAGLGKIIKLANDTRLALAGVVAGGAKGGAILPLAGSAALGAGLLVSQGSFAPAPTRDEAAVQRDLAFNRSNLARLEQEGASASRRQRIERRITSNLAELSRIQKASDAAIPSAPEVDTSVPGGFSLPPALLQPGGTKEDSRSGRGRTGLTEADIAAMREALDLQNALDLARASGNSAQIKALERKQELARLTADFERAGYEDAATKAQDHLKALDAIRDRSEQIADWEQKSLAFWEELGESVRRQNDLLLDRLGFEAEIARLEGDPDRIKERERELWIEQRINDLLSLRPELTAEARRAQAENEWQRLDMADQTGRMRDEFRYAFTDGIKAAIDGDLGGFFDNLADRFTTRMLDNLADDLFDLLTDAAKGMGKEGGGFWSSIASGIGSLFSFGGGRATGGAMNGGNWYRVGEHGPEDILMPRNGFAMPLGALASGGSGQAQVQRVQHEVIVRPERDSFIELSTETTAPLSAQAGVASYQASEGQRQRAVRIAPYRRGR</sequence>